<feature type="active site" description="Proton donor" evidence="8 9">
    <location>
        <position position="101"/>
    </location>
</feature>
<evidence type="ECO:0000256" key="3">
    <source>
        <dbReference type="ARBA" id="ARBA00011037"/>
    </source>
</evidence>
<keyword evidence="7 8" id="KW-0456">Lyase</keyword>
<dbReference type="Proteomes" id="UP000095558">
    <property type="component" value="Unassembled WGS sequence"/>
</dbReference>
<dbReference type="PANTHER" id="PTHR21272">
    <property type="entry name" value="CATABOLIC 3-DEHYDROQUINASE"/>
    <property type="match status" value="1"/>
</dbReference>
<comment type="function">
    <text evidence="8">Catalyzes a trans-dehydration via an enolate intermediate.</text>
</comment>
<dbReference type="GO" id="GO:0019631">
    <property type="term" value="P:quinate catabolic process"/>
    <property type="evidence" value="ECO:0007669"/>
    <property type="project" value="TreeGrafter"/>
</dbReference>
<dbReference type="UniPathway" id="UPA00053">
    <property type="reaction ID" value="UER00086"/>
</dbReference>
<feature type="binding site" evidence="8 10">
    <location>
        <position position="87"/>
    </location>
    <ligand>
        <name>substrate</name>
    </ligand>
</feature>
<comment type="similarity">
    <text evidence="3 8">Belongs to the type-II 3-dehydroquinase family.</text>
</comment>
<comment type="pathway">
    <text evidence="2 8">Metabolic intermediate biosynthesis; chorismate biosynthesis; chorismate from D-erythrose 4-phosphate and phosphoenolpyruvate: step 3/7.</text>
</comment>
<keyword evidence="6 8" id="KW-0057">Aromatic amino acid biosynthesis</keyword>
<dbReference type="InterPro" id="IPR036441">
    <property type="entry name" value="DHquinase_II_sf"/>
</dbReference>
<dbReference type="GO" id="GO:0003855">
    <property type="term" value="F:3-dehydroquinate dehydratase activity"/>
    <property type="evidence" value="ECO:0007669"/>
    <property type="project" value="UniProtKB-UniRule"/>
</dbReference>
<feature type="site" description="Transition state stabilizer" evidence="8 11">
    <location>
        <position position="17"/>
    </location>
</feature>
<sequence>MKFMVINGPNINMIGVREKGIYGSKSFTEICDYIKEEGEKRGHEVTLLQSNCEGTMIDFLQRAYFEKFDGVVINPGAYTHYSIALHDAIKGNTGIPTVEVHISNVHAREEFRKESKTAPACIGQMCGFGEKGYVLAMEALEDYITRNK</sequence>
<dbReference type="EMBL" id="CYZV01000035">
    <property type="protein sequence ID" value="CUO62217.1"/>
    <property type="molecule type" value="Genomic_DNA"/>
</dbReference>
<gene>
    <name evidence="8 12" type="primary">aroQ</name>
    <name evidence="12" type="ORF">ERS852470_02872</name>
</gene>
<evidence type="ECO:0000256" key="9">
    <source>
        <dbReference type="PIRSR" id="PIRSR001399-1"/>
    </source>
</evidence>
<feature type="binding site" evidence="8 10">
    <location>
        <position position="112"/>
    </location>
    <ligand>
        <name>substrate</name>
    </ligand>
</feature>
<accession>A0A174JB80</accession>
<dbReference type="NCBIfam" id="NF003806">
    <property type="entry name" value="PRK05395.1-3"/>
    <property type="match status" value="1"/>
</dbReference>
<dbReference type="Pfam" id="PF01220">
    <property type="entry name" value="DHquinase_II"/>
    <property type="match status" value="1"/>
</dbReference>
<feature type="binding site" evidence="8 10">
    <location>
        <begin position="102"/>
        <end position="103"/>
    </location>
    <ligand>
        <name>substrate</name>
    </ligand>
</feature>
<evidence type="ECO:0000256" key="4">
    <source>
        <dbReference type="ARBA" id="ARBA00011193"/>
    </source>
</evidence>
<feature type="binding site" evidence="8 10">
    <location>
        <position position="74"/>
    </location>
    <ligand>
        <name>substrate</name>
    </ligand>
</feature>
<keyword evidence="8" id="KW-0028">Amino-acid biosynthesis</keyword>
<dbReference type="GeneID" id="83013096"/>
<dbReference type="HAMAP" id="MF_00169">
    <property type="entry name" value="AroQ"/>
    <property type="match status" value="1"/>
</dbReference>
<evidence type="ECO:0000256" key="8">
    <source>
        <dbReference type="HAMAP-Rule" id="MF_00169"/>
    </source>
</evidence>
<protein>
    <recommendedName>
        <fullName evidence="5 8">3-dehydroquinate dehydratase</fullName>
        <shortName evidence="8">3-dehydroquinase</shortName>
        <ecNumber evidence="5 8">4.2.1.10</ecNumber>
    </recommendedName>
    <alternativeName>
        <fullName evidence="8">Type II DHQase</fullName>
    </alternativeName>
</protein>
<dbReference type="Gene3D" id="3.40.50.9100">
    <property type="entry name" value="Dehydroquinase, class II"/>
    <property type="match status" value="1"/>
</dbReference>
<reference evidence="12 13" key="1">
    <citation type="submission" date="2015-09" db="EMBL/GenBank/DDBJ databases">
        <authorList>
            <consortium name="Pathogen Informatics"/>
        </authorList>
    </citation>
    <scope>NUCLEOTIDE SEQUENCE [LARGE SCALE GENOMIC DNA]</scope>
    <source>
        <strain evidence="12 13">2789STDY5834855</strain>
    </source>
</reference>
<dbReference type="OrthoDB" id="9790793at2"/>
<dbReference type="GO" id="GO:0008652">
    <property type="term" value="P:amino acid biosynthetic process"/>
    <property type="evidence" value="ECO:0007669"/>
    <property type="project" value="UniProtKB-KW"/>
</dbReference>
<comment type="catalytic activity">
    <reaction evidence="1 8">
        <text>3-dehydroquinate = 3-dehydroshikimate + H2O</text>
        <dbReference type="Rhea" id="RHEA:21096"/>
        <dbReference type="ChEBI" id="CHEBI:15377"/>
        <dbReference type="ChEBI" id="CHEBI:16630"/>
        <dbReference type="ChEBI" id="CHEBI:32364"/>
        <dbReference type="EC" id="4.2.1.10"/>
    </reaction>
</comment>
<evidence type="ECO:0000313" key="12">
    <source>
        <dbReference type="EMBL" id="CUO62217.1"/>
    </source>
</evidence>
<evidence type="ECO:0000313" key="13">
    <source>
        <dbReference type="Proteomes" id="UP000095558"/>
    </source>
</evidence>
<dbReference type="PIRSF" id="PIRSF001399">
    <property type="entry name" value="DHquinase_II"/>
    <property type="match status" value="1"/>
</dbReference>
<evidence type="ECO:0000256" key="11">
    <source>
        <dbReference type="PIRSR" id="PIRSR001399-3"/>
    </source>
</evidence>
<dbReference type="SUPFAM" id="SSF52304">
    <property type="entry name" value="Type II 3-dehydroquinate dehydratase"/>
    <property type="match status" value="1"/>
</dbReference>
<dbReference type="RefSeq" id="WP_042401796.1">
    <property type="nucleotide sequence ID" value="NZ_CYYT01000044.1"/>
</dbReference>
<dbReference type="InterPro" id="IPR001874">
    <property type="entry name" value="DHquinase_II"/>
</dbReference>
<organism evidence="12 13">
    <name type="scientific">Clostridium disporicum</name>
    <dbReference type="NCBI Taxonomy" id="84024"/>
    <lineage>
        <taxon>Bacteria</taxon>
        <taxon>Bacillati</taxon>
        <taxon>Bacillota</taxon>
        <taxon>Clostridia</taxon>
        <taxon>Eubacteriales</taxon>
        <taxon>Clostridiaceae</taxon>
        <taxon>Clostridium</taxon>
    </lineage>
</organism>
<feature type="binding site" evidence="8 10">
    <location>
        <position position="80"/>
    </location>
    <ligand>
        <name>substrate</name>
    </ligand>
</feature>
<evidence type="ECO:0000256" key="10">
    <source>
        <dbReference type="PIRSR" id="PIRSR001399-2"/>
    </source>
</evidence>
<feature type="active site" description="Proton acceptor" evidence="8 9">
    <location>
        <position position="22"/>
    </location>
</feature>
<dbReference type="NCBIfam" id="TIGR01088">
    <property type="entry name" value="aroQ"/>
    <property type="match status" value="1"/>
</dbReference>
<name>A0A174JB80_9CLOT</name>
<evidence type="ECO:0000256" key="2">
    <source>
        <dbReference type="ARBA" id="ARBA00004902"/>
    </source>
</evidence>
<dbReference type="NCBIfam" id="NF003805">
    <property type="entry name" value="PRK05395.1-2"/>
    <property type="match status" value="1"/>
</dbReference>
<evidence type="ECO:0000256" key="5">
    <source>
        <dbReference type="ARBA" id="ARBA00012060"/>
    </source>
</evidence>
<dbReference type="NCBIfam" id="NF003807">
    <property type="entry name" value="PRK05395.1-4"/>
    <property type="match status" value="1"/>
</dbReference>
<dbReference type="PANTHER" id="PTHR21272:SF3">
    <property type="entry name" value="CATABOLIC 3-DEHYDROQUINASE"/>
    <property type="match status" value="1"/>
</dbReference>
<dbReference type="GO" id="GO:0009423">
    <property type="term" value="P:chorismate biosynthetic process"/>
    <property type="evidence" value="ECO:0007669"/>
    <property type="project" value="UniProtKB-UniRule"/>
</dbReference>
<dbReference type="EC" id="4.2.1.10" evidence="5 8"/>
<evidence type="ECO:0000256" key="1">
    <source>
        <dbReference type="ARBA" id="ARBA00001864"/>
    </source>
</evidence>
<evidence type="ECO:0000256" key="7">
    <source>
        <dbReference type="ARBA" id="ARBA00023239"/>
    </source>
</evidence>
<evidence type="ECO:0000256" key="6">
    <source>
        <dbReference type="ARBA" id="ARBA00023141"/>
    </source>
</evidence>
<dbReference type="CDD" id="cd00466">
    <property type="entry name" value="DHQase_II"/>
    <property type="match status" value="1"/>
</dbReference>
<comment type="subunit">
    <text evidence="4 8">Homododecamer.</text>
</comment>
<proteinExistence type="inferred from homology"/>
<dbReference type="GO" id="GO:0009073">
    <property type="term" value="P:aromatic amino acid family biosynthetic process"/>
    <property type="evidence" value="ECO:0007669"/>
    <property type="project" value="UniProtKB-KW"/>
</dbReference>
<dbReference type="AlphaFoldDB" id="A0A174JB80"/>